<accession>A0A1D1VEL8</accession>
<keyword evidence="2" id="KW-1185">Reference proteome</keyword>
<gene>
    <name evidence="1" type="primary">RvY_10992-1</name>
    <name evidence="1" type="synonym">RvY_10992.1</name>
    <name evidence="1" type="ORF">RvY_10992</name>
</gene>
<reference evidence="1 2" key="1">
    <citation type="journal article" date="2016" name="Nat. Commun.">
        <title>Extremotolerant tardigrade genome and improved radiotolerance of human cultured cells by tardigrade-unique protein.</title>
        <authorList>
            <person name="Hashimoto T."/>
            <person name="Horikawa D.D."/>
            <person name="Saito Y."/>
            <person name="Kuwahara H."/>
            <person name="Kozuka-Hata H."/>
            <person name="Shin-I T."/>
            <person name="Minakuchi Y."/>
            <person name="Ohishi K."/>
            <person name="Motoyama A."/>
            <person name="Aizu T."/>
            <person name="Enomoto A."/>
            <person name="Kondo K."/>
            <person name="Tanaka S."/>
            <person name="Hara Y."/>
            <person name="Koshikawa S."/>
            <person name="Sagara H."/>
            <person name="Miura T."/>
            <person name="Yokobori S."/>
            <person name="Miyagawa K."/>
            <person name="Suzuki Y."/>
            <person name="Kubo T."/>
            <person name="Oyama M."/>
            <person name="Kohara Y."/>
            <person name="Fujiyama A."/>
            <person name="Arakawa K."/>
            <person name="Katayama T."/>
            <person name="Toyoda A."/>
            <person name="Kunieda T."/>
        </authorList>
    </citation>
    <scope>NUCLEOTIDE SEQUENCE [LARGE SCALE GENOMIC DNA]</scope>
    <source>
        <strain evidence="1 2">YOKOZUNA-1</strain>
    </source>
</reference>
<name>A0A1D1VEL8_RAMVA</name>
<proteinExistence type="predicted"/>
<evidence type="ECO:0000313" key="1">
    <source>
        <dbReference type="EMBL" id="GAV00095.1"/>
    </source>
</evidence>
<organism evidence="1 2">
    <name type="scientific">Ramazzottius varieornatus</name>
    <name type="common">Water bear</name>
    <name type="synonym">Tardigrade</name>
    <dbReference type="NCBI Taxonomy" id="947166"/>
    <lineage>
        <taxon>Eukaryota</taxon>
        <taxon>Metazoa</taxon>
        <taxon>Ecdysozoa</taxon>
        <taxon>Tardigrada</taxon>
        <taxon>Eutardigrada</taxon>
        <taxon>Parachela</taxon>
        <taxon>Hypsibioidea</taxon>
        <taxon>Ramazzottiidae</taxon>
        <taxon>Ramazzottius</taxon>
    </lineage>
</organism>
<evidence type="ECO:0000313" key="2">
    <source>
        <dbReference type="Proteomes" id="UP000186922"/>
    </source>
</evidence>
<protein>
    <submittedName>
        <fullName evidence="1">Uncharacterized protein</fullName>
    </submittedName>
</protein>
<comment type="caution">
    <text evidence="1">The sequence shown here is derived from an EMBL/GenBank/DDBJ whole genome shotgun (WGS) entry which is preliminary data.</text>
</comment>
<dbReference type="Proteomes" id="UP000186922">
    <property type="component" value="Unassembled WGS sequence"/>
</dbReference>
<dbReference type="AlphaFoldDB" id="A0A1D1VEL8"/>
<sequence length="59" mass="6804">MFWNKAGKQHTLRFGDFLLGIHSYGRPKLKVNNKVLGEFVEADSSRIVVKPLRDFKVSQ</sequence>
<dbReference type="EMBL" id="BDGG01000005">
    <property type="protein sequence ID" value="GAV00095.1"/>
    <property type="molecule type" value="Genomic_DNA"/>
</dbReference>